<dbReference type="InterPro" id="IPR035661">
    <property type="entry name" value="EMP46/EMP47_N"/>
</dbReference>
<dbReference type="CDD" id="cd06903">
    <property type="entry name" value="lectin_EMP46_EMP47"/>
    <property type="match status" value="1"/>
</dbReference>
<evidence type="ECO:0000256" key="4">
    <source>
        <dbReference type="ARBA" id="ARBA00022989"/>
    </source>
</evidence>
<keyword evidence="4 7" id="KW-1133">Transmembrane helix</keyword>
<evidence type="ECO:0000256" key="5">
    <source>
        <dbReference type="ARBA" id="ARBA00023136"/>
    </source>
</evidence>
<evidence type="ECO:0000256" key="2">
    <source>
        <dbReference type="ARBA" id="ARBA00022692"/>
    </source>
</evidence>
<protein>
    <recommendedName>
        <fullName evidence="9">L-type lectin-like domain-containing protein</fullName>
    </recommendedName>
</protein>
<dbReference type="InterPro" id="IPR013320">
    <property type="entry name" value="ConA-like_dom_sf"/>
</dbReference>
<evidence type="ECO:0000256" key="6">
    <source>
        <dbReference type="SAM" id="MobiDB-lite"/>
    </source>
</evidence>
<feature type="domain" description="L-type lectin-like" evidence="9">
    <location>
        <begin position="18"/>
        <end position="231"/>
    </location>
</feature>
<evidence type="ECO:0000256" key="1">
    <source>
        <dbReference type="ARBA" id="ARBA00004479"/>
    </source>
</evidence>
<gene>
    <name evidence="10" type="ORF">LTR24_008811</name>
</gene>
<organism evidence="10 11">
    <name type="scientific">Lithohypha guttulata</name>
    <dbReference type="NCBI Taxonomy" id="1690604"/>
    <lineage>
        <taxon>Eukaryota</taxon>
        <taxon>Fungi</taxon>
        <taxon>Dikarya</taxon>
        <taxon>Ascomycota</taxon>
        <taxon>Pezizomycotina</taxon>
        <taxon>Eurotiomycetes</taxon>
        <taxon>Chaetothyriomycetidae</taxon>
        <taxon>Chaetothyriales</taxon>
        <taxon>Trichomeriaceae</taxon>
        <taxon>Lithohypha</taxon>
    </lineage>
</organism>
<dbReference type="InterPro" id="IPR005052">
    <property type="entry name" value="Lectin_leg"/>
</dbReference>
<evidence type="ECO:0000313" key="11">
    <source>
        <dbReference type="Proteomes" id="UP001345013"/>
    </source>
</evidence>
<keyword evidence="5 7" id="KW-0472">Membrane</keyword>
<comment type="caution">
    <text evidence="10">The sequence shown here is derived from an EMBL/GenBank/DDBJ whole genome shotgun (WGS) entry which is preliminary data.</text>
</comment>
<evidence type="ECO:0000313" key="10">
    <source>
        <dbReference type="EMBL" id="KAK5079921.1"/>
    </source>
</evidence>
<name>A0ABR0JYT6_9EURO</name>
<evidence type="ECO:0000259" key="9">
    <source>
        <dbReference type="PROSITE" id="PS51328"/>
    </source>
</evidence>
<keyword evidence="11" id="KW-1185">Reference proteome</keyword>
<dbReference type="SUPFAM" id="SSF49899">
    <property type="entry name" value="Concanavalin A-like lectins/glucanases"/>
    <property type="match status" value="1"/>
</dbReference>
<dbReference type="Pfam" id="PF03388">
    <property type="entry name" value="Lectin_leg-like"/>
    <property type="match status" value="1"/>
</dbReference>
<proteinExistence type="predicted"/>
<feature type="transmembrane region" description="Helical" evidence="7">
    <location>
        <begin position="370"/>
        <end position="390"/>
    </location>
</feature>
<dbReference type="InterPro" id="IPR051136">
    <property type="entry name" value="Intracellular_Lectin-GPT"/>
</dbReference>
<dbReference type="PANTHER" id="PTHR12223:SF28">
    <property type="entry name" value="LECTIN, MANNOSE BINDING 1 LIKE"/>
    <property type="match status" value="1"/>
</dbReference>
<dbReference type="Proteomes" id="UP001345013">
    <property type="component" value="Unassembled WGS sequence"/>
</dbReference>
<feature type="signal peptide" evidence="8">
    <location>
        <begin position="1"/>
        <end position="16"/>
    </location>
</feature>
<evidence type="ECO:0000256" key="8">
    <source>
        <dbReference type="SAM" id="SignalP"/>
    </source>
</evidence>
<keyword evidence="2 7" id="KW-0812">Transmembrane</keyword>
<dbReference type="EMBL" id="JAVRRG010000164">
    <property type="protein sequence ID" value="KAK5079921.1"/>
    <property type="molecule type" value="Genomic_DNA"/>
</dbReference>
<feature type="region of interest" description="Disordered" evidence="6">
    <location>
        <begin position="234"/>
        <end position="263"/>
    </location>
</feature>
<feature type="chain" id="PRO_5045359101" description="L-type lectin-like domain-containing protein" evidence="8">
    <location>
        <begin position="17"/>
        <end position="403"/>
    </location>
</feature>
<evidence type="ECO:0000256" key="7">
    <source>
        <dbReference type="SAM" id="Phobius"/>
    </source>
</evidence>
<comment type="subcellular location">
    <subcellularLocation>
        <location evidence="1">Membrane</location>
        <topology evidence="1">Single-pass type I membrane protein</topology>
    </subcellularLocation>
</comment>
<accession>A0ABR0JYT6</accession>
<sequence length="403" mass="44068">MHLLSVLLATASLALAQVVDDLSFGHQQPISPNSFSIPGWSILGEGHVPQILSDKVVMTPPVGGNKRGALWSEKKNTLSEWTADFEFRAGGPDRAGGNLQLWYVRDGASRVSTGSLYTTSKFEGLAIVVDTLGGVQKIRGFLNDGNTDYRSHHTVESLAFGHCDYSYRNLGRPSRLQVKYGSNGLTVTIDGNQCFSTPKISLPTDYTFGITAASSDPPDSFEIFKLAVSQSGAAGGTREQSTGSQQAIVDGGSQNDASVAASSSQFDDLHNRIQALSKSVDSLSMDIQTTRQAQSEMLQLLRSSNVQGAIDSKLNNMDRLVGEIHRDMKSTDHKGQYDKLSQQIQQTHEGITEHVPGKLREYVQSHTPRIGFIAFSFMAFQSCCLAVLLWQKWRKSTMPKKYL</sequence>
<dbReference type="PROSITE" id="PS51328">
    <property type="entry name" value="L_LECTIN_LIKE"/>
    <property type="match status" value="1"/>
</dbReference>
<reference evidence="10 11" key="1">
    <citation type="submission" date="2023-08" db="EMBL/GenBank/DDBJ databases">
        <title>Black Yeasts Isolated from many extreme environments.</title>
        <authorList>
            <person name="Coleine C."/>
            <person name="Stajich J.E."/>
            <person name="Selbmann L."/>
        </authorList>
    </citation>
    <scope>NUCLEOTIDE SEQUENCE [LARGE SCALE GENOMIC DNA]</scope>
    <source>
        <strain evidence="10 11">CCFEE 5885</strain>
    </source>
</reference>
<evidence type="ECO:0000256" key="3">
    <source>
        <dbReference type="ARBA" id="ARBA00022729"/>
    </source>
</evidence>
<dbReference type="Gene3D" id="2.60.120.200">
    <property type="match status" value="1"/>
</dbReference>
<keyword evidence="3 8" id="KW-0732">Signal</keyword>
<dbReference type="PANTHER" id="PTHR12223">
    <property type="entry name" value="VESICULAR MANNOSE-BINDING LECTIN"/>
    <property type="match status" value="1"/>
</dbReference>